<dbReference type="PANTHER" id="PTHR42760:SF129">
    <property type="entry name" value="OXIDOREDUCTASE"/>
    <property type="match status" value="1"/>
</dbReference>
<reference evidence="3 4" key="1">
    <citation type="submission" date="2024-03" db="EMBL/GenBank/DDBJ databases">
        <title>Reference genomes for the five species model microbial community.</title>
        <authorList>
            <person name="Padfield D."/>
        </authorList>
    </citation>
    <scope>NUCLEOTIDE SEQUENCE [LARGE SCALE GENOMIC DNA]</scope>
    <source>
        <strain evidence="3 4">AB1</strain>
    </source>
</reference>
<accession>A0ABZ2S5V5</accession>
<dbReference type="SMART" id="SM00822">
    <property type="entry name" value="PKS_KR"/>
    <property type="match status" value="1"/>
</dbReference>
<sequence length="250" mass="26043">MRMANKNVVVTGGASGIGLATARRCLEEGARVVIADLAAAEDSLKAAQAADPLLNTARFIAADVTSADSVDALFRELAATWNAVHGVFNNAGIARGGPAVDVRDEDYLRVLDVNLHGVFRVAKAAMRAMFAQGHGSIVNCASVLASSGRPGASAYCASKGGVVNLTRALAMEAAPFQVRINSVSPGFVDTPLLAAMPDDRRQALLRLHPMGRLGRDREIAHAVLFLLSDEASFVTGSNLVVDGGYSAGKE</sequence>
<dbReference type="Pfam" id="PF13561">
    <property type="entry name" value="adh_short_C2"/>
    <property type="match status" value="1"/>
</dbReference>
<dbReference type="PRINTS" id="PR00080">
    <property type="entry name" value="SDRFAMILY"/>
</dbReference>
<keyword evidence="4" id="KW-1185">Reference proteome</keyword>
<comment type="similarity">
    <text evidence="1">Belongs to the short-chain dehydrogenases/reductases (SDR) family.</text>
</comment>
<dbReference type="RefSeq" id="WP_338880936.1">
    <property type="nucleotide sequence ID" value="NZ_CP148753.1"/>
</dbReference>
<evidence type="ECO:0000259" key="2">
    <source>
        <dbReference type="SMART" id="SM00822"/>
    </source>
</evidence>
<dbReference type="SUPFAM" id="SSF51735">
    <property type="entry name" value="NAD(P)-binding Rossmann-fold domains"/>
    <property type="match status" value="1"/>
</dbReference>
<dbReference type="InterPro" id="IPR020904">
    <property type="entry name" value="Sc_DH/Rdtase_CS"/>
</dbReference>
<dbReference type="NCBIfam" id="NF005559">
    <property type="entry name" value="PRK07231.1"/>
    <property type="match status" value="1"/>
</dbReference>
<dbReference type="PANTHER" id="PTHR42760">
    <property type="entry name" value="SHORT-CHAIN DEHYDROGENASES/REDUCTASES FAMILY MEMBER"/>
    <property type="match status" value="1"/>
</dbReference>
<dbReference type="EMBL" id="CP148753">
    <property type="protein sequence ID" value="WXR75421.1"/>
    <property type="molecule type" value="Genomic_DNA"/>
</dbReference>
<dbReference type="PROSITE" id="PS00061">
    <property type="entry name" value="ADH_SHORT"/>
    <property type="match status" value="1"/>
</dbReference>
<dbReference type="CDD" id="cd05233">
    <property type="entry name" value="SDR_c"/>
    <property type="match status" value="1"/>
</dbReference>
<evidence type="ECO:0000256" key="1">
    <source>
        <dbReference type="ARBA" id="ARBA00006484"/>
    </source>
</evidence>
<dbReference type="InterPro" id="IPR057326">
    <property type="entry name" value="KR_dom"/>
</dbReference>
<dbReference type="Gene3D" id="3.40.50.720">
    <property type="entry name" value="NAD(P)-binding Rossmann-like Domain"/>
    <property type="match status" value="1"/>
</dbReference>
<evidence type="ECO:0000313" key="3">
    <source>
        <dbReference type="EMBL" id="WXR75421.1"/>
    </source>
</evidence>
<dbReference type="InterPro" id="IPR002347">
    <property type="entry name" value="SDR_fam"/>
</dbReference>
<dbReference type="Proteomes" id="UP001456224">
    <property type="component" value="Chromosome"/>
</dbReference>
<gene>
    <name evidence="3" type="ORF">WHX56_07910</name>
</gene>
<organism evidence="3 4">
    <name type="scientific">Achromobacter veterisilvae</name>
    <dbReference type="NCBI Taxonomy" id="2069367"/>
    <lineage>
        <taxon>Bacteria</taxon>
        <taxon>Pseudomonadati</taxon>
        <taxon>Pseudomonadota</taxon>
        <taxon>Betaproteobacteria</taxon>
        <taxon>Burkholderiales</taxon>
        <taxon>Alcaligenaceae</taxon>
        <taxon>Achromobacter</taxon>
    </lineage>
</organism>
<proteinExistence type="inferred from homology"/>
<dbReference type="PRINTS" id="PR00081">
    <property type="entry name" value="GDHRDH"/>
</dbReference>
<dbReference type="InterPro" id="IPR036291">
    <property type="entry name" value="NAD(P)-bd_dom_sf"/>
</dbReference>
<protein>
    <submittedName>
        <fullName evidence="3">SDR family NAD(P)-dependent oxidoreductase</fullName>
    </submittedName>
</protein>
<feature type="domain" description="Ketoreductase" evidence="2">
    <location>
        <begin position="6"/>
        <end position="177"/>
    </location>
</feature>
<name>A0ABZ2S5V5_9BURK</name>
<evidence type="ECO:0000313" key="4">
    <source>
        <dbReference type="Proteomes" id="UP001456224"/>
    </source>
</evidence>